<dbReference type="Proteomes" id="UP000032414">
    <property type="component" value="Chromosome I"/>
</dbReference>
<evidence type="ECO:0000313" key="3">
    <source>
        <dbReference type="Proteomes" id="UP000032414"/>
    </source>
</evidence>
<gene>
    <name evidence="1" type="ORF">LMI_1666</name>
    <name evidence="2" type="ORF">SAMN02982997_02533</name>
</gene>
<protein>
    <submittedName>
        <fullName evidence="1">Putative phage tail protein</fullName>
    </submittedName>
</protein>
<proteinExistence type="predicted"/>
<organism evidence="1 3">
    <name type="scientific">Legionella micdadei</name>
    <name type="common">Tatlockia micdadei</name>
    <dbReference type="NCBI Taxonomy" id="451"/>
    <lineage>
        <taxon>Bacteria</taxon>
        <taxon>Pseudomonadati</taxon>
        <taxon>Pseudomonadota</taxon>
        <taxon>Gammaproteobacteria</taxon>
        <taxon>Legionellales</taxon>
        <taxon>Legionellaceae</taxon>
        <taxon>Legionella</taxon>
    </lineage>
</organism>
<dbReference type="AlphaFoldDB" id="A0A098GG49"/>
<dbReference type="EMBL" id="FMVN01000014">
    <property type="protein sequence ID" value="SCY69598.1"/>
    <property type="molecule type" value="Genomic_DNA"/>
</dbReference>
<dbReference type="Proteomes" id="UP000182998">
    <property type="component" value="Unassembled WGS sequence"/>
</dbReference>
<dbReference type="PATRIC" id="fig|451.8.peg.1964"/>
<dbReference type="RefSeq" id="WP_045099288.1">
    <property type="nucleotide sequence ID" value="NZ_FMVN01000014.1"/>
</dbReference>
<keyword evidence="4" id="KW-1185">Reference proteome</keyword>
<name>A0A098GG49_LEGMI</name>
<reference evidence="2 4" key="3">
    <citation type="submission" date="2016-10" db="EMBL/GenBank/DDBJ databases">
        <authorList>
            <person name="Varghese N."/>
            <person name="Submissions S."/>
        </authorList>
    </citation>
    <scope>NUCLEOTIDE SEQUENCE [LARGE SCALE GENOMIC DNA]</scope>
    <source>
        <strain evidence="2 4">ATCC 33218</strain>
    </source>
</reference>
<reference evidence="3" key="2">
    <citation type="submission" date="2014-09" db="EMBL/GenBank/DDBJ databases">
        <authorList>
            <person name="Gomez-Valero L."/>
        </authorList>
    </citation>
    <scope>NUCLEOTIDE SEQUENCE [LARGE SCALE GENOMIC DNA]</scope>
    <source>
        <strain evidence="3">ATCC33218</strain>
    </source>
</reference>
<dbReference type="KEGG" id="tmc:LMI_1666"/>
<evidence type="ECO:0000313" key="4">
    <source>
        <dbReference type="Proteomes" id="UP000182998"/>
    </source>
</evidence>
<accession>A0A098GG49</accession>
<dbReference type="EMBL" id="LN614830">
    <property type="protein sequence ID" value="CEG60962.1"/>
    <property type="molecule type" value="Genomic_DNA"/>
</dbReference>
<reference evidence="1" key="1">
    <citation type="submission" date="2014-09" db="EMBL/GenBank/DDBJ databases">
        <authorList>
            <person name="GOMEZ-VALERO Laura"/>
        </authorList>
    </citation>
    <scope>NUCLEOTIDE SEQUENCE</scope>
    <source>
        <strain evidence="1">ATCC33218</strain>
    </source>
</reference>
<sequence length="288" mass="29904">MATFSQPQIQNDPIYQLPHLYISGLNISYASTTVIAIAPGQARDGNDVIDMPVSWPDSNNVINPAILFQNYQQPILINSEVNGANGLDTGSIAASTQYAIYLIGDSSGYNQVAGLLSLTSNASPIMPQGYDSFRLLGFAKTDGSKHFVYATSKPQNMVNALTYINSPAITVLTGGTATSFTAIDLTTSSAVPTTTLPNVICWLFVTFTPAAAGDTVQFRPTGSSATGNLVTITGAAAGVAQTQYVQVIAGVGASKPEIDYAVTSGSDAVTVAVASWTGVSNTAYPALV</sequence>
<dbReference type="HOGENOM" id="CLU_966220_0_0_6"/>
<evidence type="ECO:0000313" key="1">
    <source>
        <dbReference type="EMBL" id="CEG60962.1"/>
    </source>
</evidence>
<evidence type="ECO:0000313" key="2">
    <source>
        <dbReference type="EMBL" id="SCY69598.1"/>
    </source>
</evidence>